<evidence type="ECO:0000256" key="5">
    <source>
        <dbReference type="ARBA" id="ARBA00022990"/>
    </source>
</evidence>
<dbReference type="InterPro" id="IPR011042">
    <property type="entry name" value="6-blade_b-propeller_TolB-like"/>
</dbReference>
<evidence type="ECO:0000256" key="8">
    <source>
        <dbReference type="ARBA" id="ARBA00045885"/>
    </source>
</evidence>
<keyword evidence="5" id="KW-0007">Acetylation</keyword>
<evidence type="ECO:0000256" key="9">
    <source>
        <dbReference type="SAM" id="MobiDB-lite"/>
    </source>
</evidence>
<protein>
    <recommendedName>
        <fullName evidence="7">Acyl-peptide hydrolase</fullName>
    </recommendedName>
    <alternativeName>
        <fullName evidence="6">Acylaminoacyl-peptidase</fullName>
    </alternativeName>
</protein>
<keyword evidence="10" id="KW-0732">Signal</keyword>
<feature type="chain" id="PRO_5047273015" description="Acyl-peptide hydrolase" evidence="10">
    <location>
        <begin position="44"/>
        <end position="673"/>
    </location>
</feature>
<feature type="region of interest" description="Disordered" evidence="9">
    <location>
        <begin position="47"/>
        <end position="68"/>
    </location>
</feature>
<organism evidence="13 14">
    <name type="scientific">Roseateles amylovorans</name>
    <dbReference type="NCBI Taxonomy" id="2978473"/>
    <lineage>
        <taxon>Bacteria</taxon>
        <taxon>Pseudomonadati</taxon>
        <taxon>Pseudomonadota</taxon>
        <taxon>Betaproteobacteria</taxon>
        <taxon>Burkholderiales</taxon>
        <taxon>Sphaerotilaceae</taxon>
        <taxon>Roseateles</taxon>
    </lineage>
</organism>
<dbReference type="SUPFAM" id="SSF53474">
    <property type="entry name" value="alpha/beta-Hydrolases"/>
    <property type="match status" value="1"/>
</dbReference>
<reference evidence="13" key="1">
    <citation type="submission" date="2022-10" db="EMBL/GenBank/DDBJ databases">
        <title>Characterization and whole genome sequencing of a new Roseateles species, isolated from fresh water.</title>
        <authorList>
            <person name="Guliayeva D.Y."/>
            <person name="Akhremchuk A.E."/>
            <person name="Sikolenko M.A."/>
            <person name="Valentovich L.N."/>
            <person name="Sidarenka A.V."/>
        </authorList>
    </citation>
    <scope>NUCLEOTIDE SEQUENCE</scope>
    <source>
        <strain evidence="13">BIM B-1768</strain>
    </source>
</reference>
<evidence type="ECO:0000256" key="7">
    <source>
        <dbReference type="ARBA" id="ARBA00032596"/>
    </source>
</evidence>
<feature type="domain" description="Peptidase S9 prolyl oligopeptidase catalytic" evidence="11">
    <location>
        <begin position="461"/>
        <end position="670"/>
    </location>
</feature>
<name>A0ABY6B2J3_9BURK</name>
<dbReference type="RefSeq" id="WP_261757260.1">
    <property type="nucleotide sequence ID" value="NZ_CP104562.2"/>
</dbReference>
<dbReference type="PRINTS" id="PR00862">
    <property type="entry name" value="PROLIGOPTASE"/>
</dbReference>
<dbReference type="Pfam" id="PF00326">
    <property type="entry name" value="Peptidase_S9"/>
    <property type="match status" value="1"/>
</dbReference>
<keyword evidence="2" id="KW-0645">Protease</keyword>
<feature type="domain" description="Peptidase S9A N-terminal" evidence="12">
    <location>
        <begin position="139"/>
        <end position="397"/>
    </location>
</feature>
<evidence type="ECO:0000256" key="3">
    <source>
        <dbReference type="ARBA" id="ARBA00022801"/>
    </source>
</evidence>
<dbReference type="PANTHER" id="PTHR42776">
    <property type="entry name" value="SERINE PEPTIDASE S9 FAMILY MEMBER"/>
    <property type="match status" value="1"/>
</dbReference>
<sequence>MTKMNARIGTRTAAPDGIRRLASAFMGLCLGAAALLAALPAHAADSPAAGKPTQVRATKVAPAAPASPRPAKRYTIEQFMATTAVSGASFSADEKRILFSSNASGIFNVYSVSVDGGEPVALTSSKTDSHYAVGYFRHDDRVLYTRDQGGNEQNHLYVRELDGTERDLTPGDKLKAQFLDWHDDGQSFYVSTNERDARYFDLYRYDAKTYARTMVYKNETGLSVEDISGNGKWIALGRTTTTADTDVLLYNVETAQTKHVTPHQGVAAYSAATFDPGARRLLMRSNDGSEFTRLVAYDLESGQTTEVEKADWDIAYSMYSRDGRYRVTGINADATLTLRIVQTADGKPVVLPSLPGGEVRGVSFSRTSARMAFYLNGDRSPSNLYVYDFGTRQVKQLTRSLSKDIDPEELVEGRIVRFKSFDGLPIPSVYYLPKEASPTNKVPAVLFVHGGPGGQTMRGYSALMQYLANHGYAVLGINNRGSSGYGKSFFTADDGKHGREPLWDCIEAKTWLASTGVVDPERIGIMGGSYGGYMTLAAMAFRPEAFKVGIDIFGVSNWLRTLESIPPYWESFRQALYQEIGDPVKEKDRLIASSPLFHASEIRKPLMVIQGKNDPRVIQPESDEIVAAVKKNGVPVEYLVFDDEGHGFSKKKNQMEANRRMLEFLDKYLKPGL</sequence>
<evidence type="ECO:0000313" key="13">
    <source>
        <dbReference type="EMBL" id="UXH77510.1"/>
    </source>
</evidence>
<evidence type="ECO:0000256" key="2">
    <source>
        <dbReference type="ARBA" id="ARBA00022670"/>
    </source>
</evidence>
<dbReference type="InterPro" id="IPR029058">
    <property type="entry name" value="AB_hydrolase_fold"/>
</dbReference>
<evidence type="ECO:0000259" key="11">
    <source>
        <dbReference type="Pfam" id="PF00326"/>
    </source>
</evidence>
<accession>A0ABY6B2J3</accession>
<evidence type="ECO:0000256" key="4">
    <source>
        <dbReference type="ARBA" id="ARBA00022825"/>
    </source>
</evidence>
<evidence type="ECO:0000256" key="6">
    <source>
        <dbReference type="ARBA" id="ARBA00032284"/>
    </source>
</evidence>
<keyword evidence="14" id="KW-1185">Reference proteome</keyword>
<dbReference type="Gene3D" id="3.40.50.1820">
    <property type="entry name" value="alpha/beta hydrolase"/>
    <property type="match status" value="1"/>
</dbReference>
<proteinExistence type="inferred from homology"/>
<dbReference type="Gene3D" id="2.120.10.30">
    <property type="entry name" value="TolB, C-terminal domain"/>
    <property type="match status" value="2"/>
</dbReference>
<evidence type="ECO:0000256" key="10">
    <source>
        <dbReference type="SAM" id="SignalP"/>
    </source>
</evidence>
<evidence type="ECO:0000313" key="14">
    <source>
        <dbReference type="Proteomes" id="UP001064933"/>
    </source>
</evidence>
<feature type="signal peptide" evidence="10">
    <location>
        <begin position="1"/>
        <end position="43"/>
    </location>
</feature>
<keyword evidence="3" id="KW-0378">Hydrolase</keyword>
<gene>
    <name evidence="13" type="ORF">N4261_21355</name>
</gene>
<dbReference type="InterPro" id="IPR023302">
    <property type="entry name" value="Pept_S9A_N"/>
</dbReference>
<dbReference type="Pfam" id="PF02897">
    <property type="entry name" value="Peptidase_S9_N"/>
    <property type="match status" value="1"/>
</dbReference>
<comment type="function">
    <text evidence="8">This enzyme catalyzes the hydrolysis of the N-terminal peptide bond of an N-acetylated peptide to generate an N-acetylated amino acid and a peptide with a free N-terminus. It preferentially cleaves off Ac-Ala, Ac-Met and Ac-Ser. Also, involved in the degradation of oxidized and glycated proteins.</text>
</comment>
<keyword evidence="4" id="KW-0720">Serine protease</keyword>
<dbReference type="PANTHER" id="PTHR42776:SF27">
    <property type="entry name" value="DIPEPTIDYL PEPTIDASE FAMILY MEMBER 6"/>
    <property type="match status" value="1"/>
</dbReference>
<dbReference type="PROSITE" id="PS00708">
    <property type="entry name" value="PRO_ENDOPEP_SER"/>
    <property type="match status" value="1"/>
</dbReference>
<dbReference type="InterPro" id="IPR002470">
    <property type="entry name" value="Peptidase_S9A"/>
</dbReference>
<dbReference type="Proteomes" id="UP001064933">
    <property type="component" value="Chromosome"/>
</dbReference>
<dbReference type="InterPro" id="IPR002471">
    <property type="entry name" value="Pept_S9_AS"/>
</dbReference>
<dbReference type="InterPro" id="IPR001375">
    <property type="entry name" value="Peptidase_S9_cat"/>
</dbReference>
<evidence type="ECO:0000259" key="12">
    <source>
        <dbReference type="Pfam" id="PF02897"/>
    </source>
</evidence>
<dbReference type="SUPFAM" id="SSF82171">
    <property type="entry name" value="DPP6 N-terminal domain-like"/>
    <property type="match status" value="1"/>
</dbReference>
<evidence type="ECO:0000256" key="1">
    <source>
        <dbReference type="ARBA" id="ARBA00005228"/>
    </source>
</evidence>
<comment type="similarity">
    <text evidence="1">Belongs to the peptidase S9A family.</text>
</comment>
<dbReference type="EMBL" id="CP104562">
    <property type="protein sequence ID" value="UXH77510.1"/>
    <property type="molecule type" value="Genomic_DNA"/>
</dbReference>